<dbReference type="InterPro" id="IPR017850">
    <property type="entry name" value="Alkaline_phosphatase_core_sf"/>
</dbReference>
<protein>
    <submittedName>
        <fullName evidence="3">Acid phosphatase</fullName>
    </submittedName>
</protein>
<gene>
    <name evidence="3" type="ORF">ACPOL_2082</name>
</gene>
<evidence type="ECO:0000256" key="1">
    <source>
        <dbReference type="ARBA" id="ARBA00022801"/>
    </source>
</evidence>
<name>A0A2Z5FY25_9BACT</name>
<evidence type="ECO:0000313" key="3">
    <source>
        <dbReference type="EMBL" id="AXC11414.1"/>
    </source>
</evidence>
<dbReference type="AlphaFoldDB" id="A0A2Z5FY25"/>
<keyword evidence="4" id="KW-1185">Reference proteome</keyword>
<dbReference type="Proteomes" id="UP000253606">
    <property type="component" value="Chromosome"/>
</dbReference>
<keyword evidence="2" id="KW-0732">Signal</keyword>
<sequence length="533" mass="56776">MQKFVACSLATVLVTGQFLAPIAAHATSTDYPTTTPIKHVVVIFQENVSFDHYFGTYPYATNPPGEPVFNPLPSTPTVNGLSTILKLHNPNLNPVNATGASNPFRLDRSQAATSDQDHDYTAEQQAFDHGMMDAFPAFTGTPGPPPAGLTTNGIVMGYYDGNTVTALWNYANHFAMNDNSYGTNFGPSTDGALNLISGQTNGVTEVNGAESAVVADGYGGLTLVSDADPTGDVCSSTSSNLAMGGKNIGDLLNAKGISWGFFEGGFDLTKTNSNGTTGCNRSTTSAITGVKKADYIPHHQPFQYYASTQNLKHTRPSSVATIGQSGDAANHQYDTHDFFDAVSAGNFPAVSFLKAPGYQDGHAGYSDPLDEQTFIVNTLNFLQQQPDWATTAVIIAYDDSDGWYDHQMSPIINPSVSPQDALTGLGTCGTGETALPGVNPAAVHAQGRCGYGPRLPFLVISPYAKQNFVDHSLIDQSSIMRFIERNWLDAESVGPGSFDGYAGTLNKMFFFFDQPPAPKLFLNPTTGEPVAHP</sequence>
<dbReference type="Gene3D" id="3.40.720.10">
    <property type="entry name" value="Alkaline Phosphatase, subunit A"/>
    <property type="match status" value="2"/>
</dbReference>
<dbReference type="KEGG" id="abas:ACPOL_2082"/>
<dbReference type="GO" id="GO:0042578">
    <property type="term" value="F:phosphoric ester hydrolase activity"/>
    <property type="evidence" value="ECO:0007669"/>
    <property type="project" value="UniProtKB-ARBA"/>
</dbReference>
<proteinExistence type="predicted"/>
<dbReference type="RefSeq" id="WP_114206869.1">
    <property type="nucleotide sequence ID" value="NZ_CP030840.1"/>
</dbReference>
<reference evidence="3 4" key="1">
    <citation type="journal article" date="2018" name="Front. Microbiol.">
        <title>Hydrolytic Capabilities as a Key to Environmental Success: Chitinolytic and Cellulolytic Acidobacteria From Acidic Sub-arctic Soils and Boreal Peatlands.</title>
        <authorList>
            <person name="Belova S.E."/>
            <person name="Ravin N.V."/>
            <person name="Pankratov T.A."/>
            <person name="Rakitin A.L."/>
            <person name="Ivanova A.A."/>
            <person name="Beletsky A.V."/>
            <person name="Mardanov A.V."/>
            <person name="Sinninghe Damste J.S."/>
            <person name="Dedysh S.N."/>
        </authorList>
    </citation>
    <scope>NUCLEOTIDE SEQUENCE [LARGE SCALE GENOMIC DNA]</scope>
    <source>
        <strain evidence="3 4">SBC82</strain>
    </source>
</reference>
<feature type="signal peptide" evidence="2">
    <location>
        <begin position="1"/>
        <end position="26"/>
    </location>
</feature>
<accession>A0A2Z5FY25</accession>
<dbReference type="PANTHER" id="PTHR31956:SF1">
    <property type="entry name" value="NON-SPECIFIC PHOSPHOLIPASE C1"/>
    <property type="match status" value="1"/>
</dbReference>
<organism evidence="3 4">
    <name type="scientific">Acidisarcina polymorpha</name>
    <dbReference type="NCBI Taxonomy" id="2211140"/>
    <lineage>
        <taxon>Bacteria</taxon>
        <taxon>Pseudomonadati</taxon>
        <taxon>Acidobacteriota</taxon>
        <taxon>Terriglobia</taxon>
        <taxon>Terriglobales</taxon>
        <taxon>Acidobacteriaceae</taxon>
        <taxon>Acidisarcina</taxon>
    </lineage>
</organism>
<dbReference type="InterPro" id="IPR007312">
    <property type="entry name" value="Phosphoesterase"/>
</dbReference>
<evidence type="ECO:0000256" key="2">
    <source>
        <dbReference type="SAM" id="SignalP"/>
    </source>
</evidence>
<evidence type="ECO:0000313" key="4">
    <source>
        <dbReference type="Proteomes" id="UP000253606"/>
    </source>
</evidence>
<dbReference type="CDD" id="cd16013">
    <property type="entry name" value="AcpA"/>
    <property type="match status" value="1"/>
</dbReference>
<dbReference type="PANTHER" id="PTHR31956">
    <property type="entry name" value="NON-SPECIFIC PHOSPHOLIPASE C4-RELATED"/>
    <property type="match status" value="1"/>
</dbReference>
<feature type="chain" id="PRO_5016258442" evidence="2">
    <location>
        <begin position="27"/>
        <end position="533"/>
    </location>
</feature>
<dbReference type="EMBL" id="CP030840">
    <property type="protein sequence ID" value="AXC11414.1"/>
    <property type="molecule type" value="Genomic_DNA"/>
</dbReference>
<dbReference type="OrthoDB" id="9770871at2"/>
<dbReference type="Pfam" id="PF04185">
    <property type="entry name" value="Phosphoesterase"/>
    <property type="match status" value="1"/>
</dbReference>
<keyword evidence="1" id="KW-0378">Hydrolase</keyword>